<reference evidence="1 2" key="1">
    <citation type="journal article" date="2024" name="Chem. Sci.">
        <title>Discovery of megapolipeptins by genome mining of a Burkholderiales bacteria collection.</title>
        <authorList>
            <person name="Paulo B.S."/>
            <person name="Recchia M.J.J."/>
            <person name="Lee S."/>
            <person name="Fergusson C.H."/>
            <person name="Romanowski S.B."/>
            <person name="Hernandez A."/>
            <person name="Krull N."/>
            <person name="Liu D.Y."/>
            <person name="Cavanagh H."/>
            <person name="Bos A."/>
            <person name="Gray C.A."/>
            <person name="Murphy B.T."/>
            <person name="Linington R.G."/>
            <person name="Eustaquio A.S."/>
        </authorList>
    </citation>
    <scope>NUCLEOTIDE SEQUENCE [LARGE SCALE GENOMIC DNA]</scope>
    <source>
        <strain evidence="1 2">RL17-350-BIC-A</strain>
    </source>
</reference>
<gene>
    <name evidence="1" type="ORF">PQR57_01110</name>
</gene>
<organism evidence="1 2">
    <name type="scientific">Paraburkholderia dipogonis</name>
    <dbReference type="NCBI Taxonomy" id="1211383"/>
    <lineage>
        <taxon>Bacteria</taxon>
        <taxon>Pseudomonadati</taxon>
        <taxon>Pseudomonadota</taxon>
        <taxon>Betaproteobacteria</taxon>
        <taxon>Burkholderiales</taxon>
        <taxon>Burkholderiaceae</taxon>
        <taxon>Paraburkholderia</taxon>
    </lineage>
</organism>
<protein>
    <submittedName>
        <fullName evidence="1">Uncharacterized protein</fullName>
    </submittedName>
</protein>
<dbReference type="EMBL" id="JAQQEZ010000001">
    <property type="protein sequence ID" value="MFL9999604.1"/>
    <property type="molecule type" value="Genomic_DNA"/>
</dbReference>
<dbReference type="RefSeq" id="WP_408175066.1">
    <property type="nucleotide sequence ID" value="NZ_JAQQEZ010000001.1"/>
</dbReference>
<evidence type="ECO:0000313" key="2">
    <source>
        <dbReference type="Proteomes" id="UP001629230"/>
    </source>
</evidence>
<proteinExistence type="predicted"/>
<sequence length="317" mass="35456">MGLLKALRALPVAVRRGARRGRAWVQGACLARIPLRAIEPLAIFAWYVGSRFNARLRWSGIERRDVGRDVLKLEQIDDHRVLSGRVLEKLIDQRLHFGRQRNRAEAWPDLQRAASILAQIIRKVKTATPERAVIVSPFHYLSQYANIYLIDELRKQLGLASIGVVSGVPQDIYGSDEAMIPHIDILHTYSETNRGGLGLRAARSLRRNGVVVLFSDAPPFALSGYPMETVGVSMFGRSARIHNGVFRMGAPLDALLLPFYLRFERGRFSAVVLEPLELARSDAPQRVADCIEKALRENYARSLAAGHPSMYAFAPAR</sequence>
<comment type="caution">
    <text evidence="1">The sequence shown here is derived from an EMBL/GenBank/DDBJ whole genome shotgun (WGS) entry which is preliminary data.</text>
</comment>
<name>A0ABW9AH04_9BURK</name>
<dbReference type="Proteomes" id="UP001629230">
    <property type="component" value="Unassembled WGS sequence"/>
</dbReference>
<keyword evidence="2" id="KW-1185">Reference proteome</keyword>
<evidence type="ECO:0000313" key="1">
    <source>
        <dbReference type="EMBL" id="MFL9999604.1"/>
    </source>
</evidence>
<accession>A0ABW9AH04</accession>